<evidence type="ECO:0000256" key="15">
    <source>
        <dbReference type="ARBA" id="ARBA00023136"/>
    </source>
</evidence>
<keyword evidence="13 20" id="KW-0067">ATP-binding</keyword>
<evidence type="ECO:0000256" key="13">
    <source>
        <dbReference type="ARBA" id="ARBA00022840"/>
    </source>
</evidence>
<comment type="subcellular location">
    <subcellularLocation>
        <location evidence="1">Cell membrane</location>
        <topology evidence="1">Single-pass membrane protein</topology>
    </subcellularLocation>
</comment>
<evidence type="ECO:0000256" key="3">
    <source>
        <dbReference type="ARBA" id="ARBA00022475"/>
    </source>
</evidence>
<dbReference type="InterPro" id="IPR025886">
    <property type="entry name" value="PP2-like"/>
</dbReference>
<keyword evidence="9" id="KW-0732">Signal</keyword>
<evidence type="ECO:0000259" key="21">
    <source>
        <dbReference type="PROSITE" id="PS50011"/>
    </source>
</evidence>
<reference evidence="22 23" key="1">
    <citation type="submission" date="2024-04" db="EMBL/GenBank/DDBJ databases">
        <title>The reference genome of an endangered Asteraceae, Deinandra increscens subsp. villosa, native to the Central Coast of California.</title>
        <authorList>
            <person name="Guilliams M."/>
            <person name="Hasenstab-Lehman K."/>
            <person name="Meyer R."/>
            <person name="Mcevoy S."/>
        </authorList>
    </citation>
    <scope>NUCLEOTIDE SEQUENCE [LARGE SCALE GENOMIC DNA]</scope>
    <source>
        <tissue evidence="22">Leaf</tissue>
    </source>
</reference>
<evidence type="ECO:0000313" key="22">
    <source>
        <dbReference type="EMBL" id="KAK9068982.1"/>
    </source>
</evidence>
<keyword evidence="17" id="KW-0325">Glycoprotein</keyword>
<evidence type="ECO:0000256" key="6">
    <source>
        <dbReference type="ARBA" id="ARBA00022614"/>
    </source>
</evidence>
<name>A0AAP0H244_9ASTR</name>
<dbReference type="EMBL" id="JBCNJP010000014">
    <property type="protein sequence ID" value="KAK9068982.1"/>
    <property type="molecule type" value="Genomic_DNA"/>
</dbReference>
<dbReference type="PANTHER" id="PTHR27003">
    <property type="entry name" value="OS07G0166700 PROTEIN"/>
    <property type="match status" value="1"/>
</dbReference>
<dbReference type="Proteomes" id="UP001408789">
    <property type="component" value="Unassembled WGS sequence"/>
</dbReference>
<dbReference type="InterPro" id="IPR011009">
    <property type="entry name" value="Kinase-like_dom_sf"/>
</dbReference>
<dbReference type="PROSITE" id="PS50011">
    <property type="entry name" value="PROTEIN_KINASE_DOM"/>
    <property type="match status" value="3"/>
</dbReference>
<dbReference type="Pfam" id="PF00069">
    <property type="entry name" value="Pkinase"/>
    <property type="match status" value="1"/>
</dbReference>
<evidence type="ECO:0000256" key="7">
    <source>
        <dbReference type="ARBA" id="ARBA00022679"/>
    </source>
</evidence>
<feature type="domain" description="Protein kinase" evidence="21">
    <location>
        <begin position="516"/>
        <end position="791"/>
    </location>
</feature>
<dbReference type="InterPro" id="IPR000719">
    <property type="entry name" value="Prot_kinase_dom"/>
</dbReference>
<keyword evidence="23" id="KW-1185">Reference proteome</keyword>
<evidence type="ECO:0000256" key="10">
    <source>
        <dbReference type="ARBA" id="ARBA00022737"/>
    </source>
</evidence>
<keyword evidence="11 20" id="KW-0547">Nucleotide-binding</keyword>
<keyword evidence="8" id="KW-0812">Transmembrane</keyword>
<evidence type="ECO:0000256" key="11">
    <source>
        <dbReference type="ARBA" id="ARBA00022741"/>
    </source>
</evidence>
<dbReference type="InterPro" id="IPR045272">
    <property type="entry name" value="ANXUR1/2-like"/>
</dbReference>
<dbReference type="GO" id="GO:0004714">
    <property type="term" value="F:transmembrane receptor protein tyrosine kinase activity"/>
    <property type="evidence" value="ECO:0007669"/>
    <property type="project" value="InterPro"/>
</dbReference>
<feature type="binding site" evidence="20">
    <location>
        <position position="191"/>
    </location>
    <ligand>
        <name>ATP</name>
        <dbReference type="ChEBI" id="CHEBI:30616"/>
    </ligand>
</feature>
<evidence type="ECO:0000256" key="14">
    <source>
        <dbReference type="ARBA" id="ARBA00022989"/>
    </source>
</evidence>
<evidence type="ECO:0000256" key="20">
    <source>
        <dbReference type="PROSITE-ProRule" id="PRU10141"/>
    </source>
</evidence>
<keyword evidence="5" id="KW-0597">Phosphoprotein</keyword>
<evidence type="ECO:0000256" key="1">
    <source>
        <dbReference type="ARBA" id="ARBA00004162"/>
    </source>
</evidence>
<feature type="domain" description="Protein kinase" evidence="21">
    <location>
        <begin position="160"/>
        <end position="492"/>
    </location>
</feature>
<comment type="catalytic activity">
    <reaction evidence="18">
        <text>L-threonyl-[protein] + ATP = O-phospho-L-threonyl-[protein] + ADP + H(+)</text>
        <dbReference type="Rhea" id="RHEA:46608"/>
        <dbReference type="Rhea" id="RHEA-COMP:11060"/>
        <dbReference type="Rhea" id="RHEA-COMP:11605"/>
        <dbReference type="ChEBI" id="CHEBI:15378"/>
        <dbReference type="ChEBI" id="CHEBI:30013"/>
        <dbReference type="ChEBI" id="CHEBI:30616"/>
        <dbReference type="ChEBI" id="CHEBI:61977"/>
        <dbReference type="ChEBI" id="CHEBI:456216"/>
        <dbReference type="EC" id="2.7.11.1"/>
    </reaction>
</comment>
<evidence type="ECO:0000256" key="17">
    <source>
        <dbReference type="ARBA" id="ARBA00023180"/>
    </source>
</evidence>
<comment type="catalytic activity">
    <reaction evidence="19">
        <text>L-seryl-[protein] + ATP = O-phospho-L-seryl-[protein] + ADP + H(+)</text>
        <dbReference type="Rhea" id="RHEA:17989"/>
        <dbReference type="Rhea" id="RHEA-COMP:9863"/>
        <dbReference type="Rhea" id="RHEA-COMP:11604"/>
        <dbReference type="ChEBI" id="CHEBI:15378"/>
        <dbReference type="ChEBI" id="CHEBI:29999"/>
        <dbReference type="ChEBI" id="CHEBI:30616"/>
        <dbReference type="ChEBI" id="CHEBI:83421"/>
        <dbReference type="ChEBI" id="CHEBI:456216"/>
        <dbReference type="EC" id="2.7.11.1"/>
    </reaction>
</comment>
<dbReference type="Pfam" id="PF07714">
    <property type="entry name" value="PK_Tyr_Ser-Thr"/>
    <property type="match status" value="2"/>
</dbReference>
<dbReference type="GO" id="GO:0004674">
    <property type="term" value="F:protein serine/threonine kinase activity"/>
    <property type="evidence" value="ECO:0007669"/>
    <property type="project" value="UniProtKB-KW"/>
</dbReference>
<evidence type="ECO:0000256" key="4">
    <source>
        <dbReference type="ARBA" id="ARBA00022527"/>
    </source>
</evidence>
<keyword evidence="12" id="KW-0418">Kinase</keyword>
<keyword evidence="4" id="KW-0723">Serine/threonine-protein kinase</keyword>
<protein>
    <recommendedName>
        <fullName evidence="2">non-specific serine/threonine protein kinase</fullName>
        <ecNumber evidence="2">2.7.11.1</ecNumber>
    </recommendedName>
</protein>
<dbReference type="EC" id="2.7.11.1" evidence="2"/>
<feature type="domain" description="Protein kinase" evidence="21">
    <location>
        <begin position="818"/>
        <end position="1099"/>
    </location>
</feature>
<dbReference type="SUPFAM" id="SSF56112">
    <property type="entry name" value="Protein kinase-like (PK-like)"/>
    <property type="match status" value="3"/>
</dbReference>
<proteinExistence type="predicted"/>
<keyword evidence="6" id="KW-0433">Leucine-rich repeat</keyword>
<dbReference type="PROSITE" id="PS00107">
    <property type="entry name" value="PROTEIN_KINASE_ATP"/>
    <property type="match status" value="1"/>
</dbReference>
<sequence>MSSSSKQRELVSVEEYIKSLGISSKGRDRASHKIYIKSLEIPIEDVELATNNFADENLLKQSSTGNVYKGQLLLETGDLINILAYKAPLKDLILKEERWLQRLDMNQVLSKLEKALELQHKFEHPEATSASNPLSNPLKGKSFDHLRYRLHDIELATNNFSKKYRIGSGGFGEVYKAKLKHLDEINSLAIKEKAKAKISNKVRSQLDEINSLPIEEKAKAKISKKVSTVAIKRIFSRNDKQGEQGFISEIEMLSKCKHPNIVSLHGFCDEGKQMILVYEYVSNGSLADYLENVDSMTSLTWAQRVQICLDIAHGLKYLHTGIEDKQSIIHRDIKSANILLDHEWVAKLADFGLSKLHAHSQQRSTVVTKNIAGTEVYLDPEYMSTGKLKAKSDVYSFGVVLFEIMCGKLAYDKAYGQKGLPNIARQGFKARTLNNLVDPKIIEADEIISMLTGGVDRDSLDTFTNVAYKCLAETQVERPTMEVVIKELQKALNFQVNNKERLRISLKAIKLGTRNFNDSKCIGEGRFWKLYEGEVIDTNGRTAIIAKRWNRKSGQGHNQLLREFDILSRYKHKNIISLVGYCKEMDENIIVYENASNGTLDKHLCDPSLTWIKRLKICIDVASGLQFLHDGGVDKSDCMILRDIKSSSILVDGDWNVKIANFELSCNERVSESAEHVDDNASDSLGYIDPKYQIDSFLTRFSDIYSLGVILIEMLYGRSAWAKSCEDHSQSLGHLAVRHYNEKKSLDEMIFEGIKGQFVTQSMTEFVDIAIQCLKLPQQTSAYEVIKHVKKALALQKSVDDNDLHISLEAIKLGTQNFSDRNCIGDGRFWKLYEGEIADAKGCTPIIAKRWDSKSPQRHIQRLQTELHILLHYKHKYIIGLVGYCTEMDENIIVYKHAYNGRLDKRLCDPSLTWMKRLEICLHVAKGLEFLHEDDSDNKDSMKHRDIKSGGILLDGDWNAKIYNFEVSCKAVVNDRVEHLDDNCCHSKGYVDPEYETYGFLTQYSDIYSFGVILFEVLCGRLAWGEECKDKSQSLGPLAVRHYNEKGSLDEMIFEGIKQQISPQSLTLFLDIAIGCLQDDRRTNPIDASYLVNYIEEALRFQEDHETWERRLPMDYKEIIQASIRPIDDSKHMKQDIYAMLSKGVLLQGGKTLFSLGSNGERNELISARKFSYKHRSSHTWRSVWSSRFGKVAEMLHISKLKIKIKITTTLLSSGVNYGAYLIFKFSDSKKISSKPMYVNLKYKMGGENLNAYFATRKDYEWRAIELYRFYSNKKDIDFEVLLESFSRYHCGNGSIYVEGIEFRVIDNVENKDTEQVQQSKILNSNKDHLLSLNEVNKKKHLMLSAIEVLYDSSNVKHFHLQPSAESRFQEGVELLQQHVFRIKCKVESETLSQDTDYLCYLIFKLSEKCVGLHCPVIVRDICNRKNKNAEIVYFRSPSPWNLHENNIVPKQREDGWMEVKVWKFNSYHQLRNGCIPVNLKLITYERTMSGLIVCGMEFRPM</sequence>
<evidence type="ECO:0000256" key="19">
    <source>
        <dbReference type="ARBA" id="ARBA00048679"/>
    </source>
</evidence>
<keyword evidence="15" id="KW-0472">Membrane</keyword>
<evidence type="ECO:0000256" key="12">
    <source>
        <dbReference type="ARBA" id="ARBA00022777"/>
    </source>
</evidence>
<keyword evidence="14" id="KW-1133">Transmembrane helix</keyword>
<dbReference type="PROSITE" id="PS00108">
    <property type="entry name" value="PROTEIN_KINASE_ST"/>
    <property type="match status" value="1"/>
</dbReference>
<evidence type="ECO:0000256" key="2">
    <source>
        <dbReference type="ARBA" id="ARBA00012513"/>
    </source>
</evidence>
<dbReference type="SMART" id="SM00220">
    <property type="entry name" value="S_TKc"/>
    <property type="match status" value="2"/>
</dbReference>
<dbReference type="GO" id="GO:0009506">
    <property type="term" value="C:plasmodesma"/>
    <property type="evidence" value="ECO:0007669"/>
    <property type="project" value="TreeGrafter"/>
</dbReference>
<gene>
    <name evidence="22" type="ORF">SSX86_013098</name>
</gene>
<keyword evidence="7" id="KW-0808">Transferase</keyword>
<accession>A0AAP0H244</accession>
<evidence type="ECO:0000256" key="5">
    <source>
        <dbReference type="ARBA" id="ARBA00022553"/>
    </source>
</evidence>
<evidence type="ECO:0000256" key="18">
    <source>
        <dbReference type="ARBA" id="ARBA00047899"/>
    </source>
</evidence>
<dbReference type="InterPro" id="IPR001245">
    <property type="entry name" value="Ser-Thr/Tyr_kinase_cat_dom"/>
</dbReference>
<evidence type="ECO:0000313" key="23">
    <source>
        <dbReference type="Proteomes" id="UP001408789"/>
    </source>
</evidence>
<dbReference type="GO" id="GO:0005524">
    <property type="term" value="F:ATP binding"/>
    <property type="evidence" value="ECO:0007669"/>
    <property type="project" value="UniProtKB-UniRule"/>
</dbReference>
<organism evidence="22 23">
    <name type="scientific">Deinandra increscens subsp. villosa</name>
    <dbReference type="NCBI Taxonomy" id="3103831"/>
    <lineage>
        <taxon>Eukaryota</taxon>
        <taxon>Viridiplantae</taxon>
        <taxon>Streptophyta</taxon>
        <taxon>Embryophyta</taxon>
        <taxon>Tracheophyta</taxon>
        <taxon>Spermatophyta</taxon>
        <taxon>Magnoliopsida</taxon>
        <taxon>eudicotyledons</taxon>
        <taxon>Gunneridae</taxon>
        <taxon>Pentapetalae</taxon>
        <taxon>asterids</taxon>
        <taxon>campanulids</taxon>
        <taxon>Asterales</taxon>
        <taxon>Asteraceae</taxon>
        <taxon>Asteroideae</taxon>
        <taxon>Heliantheae alliance</taxon>
        <taxon>Madieae</taxon>
        <taxon>Madiinae</taxon>
        <taxon>Deinandra</taxon>
    </lineage>
</organism>
<dbReference type="PANTHER" id="PTHR27003:SF471">
    <property type="entry name" value="VASCULAR ENDOTHELIAL GROWTH FACTOR RECEPTOR 2 (VEGFR2)-RELATED"/>
    <property type="match status" value="1"/>
</dbReference>
<keyword evidence="10" id="KW-0677">Repeat</keyword>
<dbReference type="InterPro" id="IPR008271">
    <property type="entry name" value="Ser/Thr_kinase_AS"/>
</dbReference>
<comment type="caution">
    <text evidence="22">The sequence shown here is derived from an EMBL/GenBank/DDBJ whole genome shotgun (WGS) entry which is preliminary data.</text>
</comment>
<dbReference type="Gene3D" id="1.10.510.10">
    <property type="entry name" value="Transferase(Phosphotransferase) domain 1"/>
    <property type="match status" value="3"/>
</dbReference>
<evidence type="ECO:0000256" key="8">
    <source>
        <dbReference type="ARBA" id="ARBA00022692"/>
    </source>
</evidence>
<evidence type="ECO:0000256" key="9">
    <source>
        <dbReference type="ARBA" id="ARBA00022729"/>
    </source>
</evidence>
<dbReference type="Pfam" id="PF14299">
    <property type="entry name" value="PP2"/>
    <property type="match status" value="2"/>
</dbReference>
<evidence type="ECO:0000256" key="16">
    <source>
        <dbReference type="ARBA" id="ARBA00023170"/>
    </source>
</evidence>
<dbReference type="GO" id="GO:0005886">
    <property type="term" value="C:plasma membrane"/>
    <property type="evidence" value="ECO:0007669"/>
    <property type="project" value="UniProtKB-SubCell"/>
</dbReference>
<dbReference type="InterPro" id="IPR017441">
    <property type="entry name" value="Protein_kinase_ATP_BS"/>
</dbReference>
<keyword evidence="16" id="KW-0675">Receptor</keyword>
<dbReference type="FunFam" id="1.10.510.10:FF:000358">
    <property type="entry name" value="Putative leucine-rich repeat receptor-like serine/threonine-protein kinase"/>
    <property type="match status" value="1"/>
</dbReference>
<dbReference type="Gene3D" id="3.30.200.20">
    <property type="entry name" value="Phosphorylase Kinase, domain 1"/>
    <property type="match status" value="5"/>
</dbReference>
<keyword evidence="3" id="KW-1003">Cell membrane</keyword>